<feature type="chain" id="PRO_5018018948" description="Thioredoxin domain-containing protein" evidence="1">
    <location>
        <begin position="20"/>
        <end position="948"/>
    </location>
</feature>
<reference evidence="3 4" key="1">
    <citation type="journal article" date="2018" name="Sci. Rep.">
        <title>Comparative analysis of the Pocillopora damicornis genome highlights role of immune system in coral evolution.</title>
        <authorList>
            <person name="Cunning R."/>
            <person name="Bay R.A."/>
            <person name="Gillette P."/>
            <person name="Baker A.C."/>
            <person name="Traylor-Knowles N."/>
        </authorList>
    </citation>
    <scope>NUCLEOTIDE SEQUENCE [LARGE SCALE GENOMIC DNA]</scope>
    <source>
        <strain evidence="3">RSMAS</strain>
        <tissue evidence="3">Whole animal</tissue>
    </source>
</reference>
<dbReference type="Proteomes" id="UP000275408">
    <property type="component" value="Unassembled WGS sequence"/>
</dbReference>
<dbReference type="Pfam" id="PF00085">
    <property type="entry name" value="Thioredoxin"/>
    <property type="match status" value="2"/>
</dbReference>
<accession>A0A3M6UZH9</accession>
<evidence type="ECO:0000256" key="1">
    <source>
        <dbReference type="SAM" id="SignalP"/>
    </source>
</evidence>
<proteinExistence type="predicted"/>
<dbReference type="CDD" id="cd02995">
    <property type="entry name" value="PDI_a_PDI_a'_C"/>
    <property type="match status" value="1"/>
</dbReference>
<protein>
    <recommendedName>
        <fullName evidence="2">Thioredoxin domain-containing protein</fullName>
    </recommendedName>
</protein>
<dbReference type="OMA" id="VIYLYHQ"/>
<dbReference type="InterPro" id="IPR017937">
    <property type="entry name" value="Thioredoxin_CS"/>
</dbReference>
<feature type="signal peptide" evidence="1">
    <location>
        <begin position="1"/>
        <end position="19"/>
    </location>
</feature>
<dbReference type="STRING" id="46731.A0A3M6UZH9"/>
<name>A0A3M6UZH9_POCDA</name>
<comment type="caution">
    <text evidence="3">The sequence shown here is derived from an EMBL/GenBank/DDBJ whole genome shotgun (WGS) entry which is preliminary data.</text>
</comment>
<gene>
    <name evidence="3" type="ORF">pdam_00022033</name>
</gene>
<keyword evidence="4" id="KW-1185">Reference proteome</keyword>
<sequence length="948" mass="107904">MLFKYQFLLIHGISQLLLSRCTWFFDNGDPNFLQLSKSRKFFTNTGKVVEISNGSMEAFKDLLRKDKITFVLFYAPWCSQSWIAAKEFNNTAEVLYREVSFIAINCWSGTCSLHHKLDLYPKLVAIHSHFDGVEYKGVHKTFRMVAFLQSVIRPFMYIGTKAELTLAKQRQELVIAYFNQTALDSARYSTFFSLTLQFVAKESKPLFLVLTNGKLASDAEADNSGVSYHCLNKAVIKYPSNYNFSHENLTNWINANRCELVVQLTPTTASKKSLMHHLSKGSALILFIPMKLNMNTSNVHLLHTYSHAASQYYNGSCDFVACNSNSSSEHSEEAIGIYRTAEESIQLNVDQLTARNAHHRGPFTANSIGQGKFNFVRTPHQRLYWNCQSFKVKKPGHPLQSKSFSICNLCHTCLEHGLCLERSIFRPPFSVKDHTLSSLPSFGYGCTSFRHHYFVHFVTSICCTPKMGETTEDVSYLRQSEFPQQALQTQIDNSVSGIVEELVNSVTPKSKRSSTKGVYHQLIKQDSSSTDIHGEMGRNVFPLSSFMERSFDSFHDNCGPTDPISKFAGAGCTSNRSVNFFLVDSIEHWTVAERLGVSWTSEEKIALVIADFKSNVQFVLDKNLEITNSSIVEFIMAYMAGNLTRHLRSASVTSRSCPQSQACVVEVVASNFDEVVLDETKDVFLLYYSPWCGYCQALGPVLLTVARFFKKLTGVTIARINADQNDLPWKFHVNHYPSFLFFPAHRKDLSIRFPDSLERTSANIINFILNHGLKERSGAEKACFSEKVRSEIRELEKSLCQVEKDKQLLEIRLGEALRTRELRGNAQDRVATHLEQEYQGMEEKVHKLVKGSKKVLYDLWAAETKLNEKGKELSGLSFDKRHYEAENEKLSEKNNKENVALLEQSKVLGELQKSLTALRRRATYLEISNNILRNKFRKSFSEAHYPNY</sequence>
<keyword evidence="1" id="KW-0732">Signal</keyword>
<dbReference type="PANTHER" id="PTHR46497">
    <property type="entry name" value="THIOREDOXIN DOMAIN-CONTAINING PROTEIN 11"/>
    <property type="match status" value="1"/>
</dbReference>
<organism evidence="3 4">
    <name type="scientific">Pocillopora damicornis</name>
    <name type="common">Cauliflower coral</name>
    <name type="synonym">Millepora damicornis</name>
    <dbReference type="NCBI Taxonomy" id="46731"/>
    <lineage>
        <taxon>Eukaryota</taxon>
        <taxon>Metazoa</taxon>
        <taxon>Cnidaria</taxon>
        <taxon>Anthozoa</taxon>
        <taxon>Hexacorallia</taxon>
        <taxon>Scleractinia</taxon>
        <taxon>Astrocoeniina</taxon>
        <taxon>Pocilloporidae</taxon>
        <taxon>Pocillopora</taxon>
    </lineage>
</organism>
<dbReference type="InterPro" id="IPR052792">
    <property type="entry name" value="Thioredoxin_dom-contain_11"/>
</dbReference>
<dbReference type="InterPro" id="IPR036249">
    <property type="entry name" value="Thioredoxin-like_sf"/>
</dbReference>
<dbReference type="Gene3D" id="3.40.30.10">
    <property type="entry name" value="Glutaredoxin"/>
    <property type="match status" value="3"/>
</dbReference>
<dbReference type="EMBL" id="RCHS01000402">
    <property type="protein sequence ID" value="RMX59027.1"/>
    <property type="molecule type" value="Genomic_DNA"/>
</dbReference>
<dbReference type="PROSITE" id="PS00194">
    <property type="entry name" value="THIOREDOXIN_1"/>
    <property type="match status" value="1"/>
</dbReference>
<dbReference type="OrthoDB" id="1910803at2759"/>
<dbReference type="SUPFAM" id="SSF52833">
    <property type="entry name" value="Thioredoxin-like"/>
    <property type="match status" value="2"/>
</dbReference>
<feature type="domain" description="Thioredoxin" evidence="2">
    <location>
        <begin position="646"/>
        <end position="797"/>
    </location>
</feature>
<evidence type="ECO:0000313" key="3">
    <source>
        <dbReference type="EMBL" id="RMX59027.1"/>
    </source>
</evidence>
<dbReference type="PANTHER" id="PTHR46497:SF1">
    <property type="entry name" value="THIOREDOXIN DOMAIN-CONTAINING PROTEIN 11"/>
    <property type="match status" value="1"/>
</dbReference>
<dbReference type="InterPro" id="IPR013766">
    <property type="entry name" value="Thioredoxin_domain"/>
</dbReference>
<evidence type="ECO:0000313" key="4">
    <source>
        <dbReference type="Proteomes" id="UP000275408"/>
    </source>
</evidence>
<dbReference type="AlphaFoldDB" id="A0A3M6UZH9"/>
<dbReference type="PROSITE" id="PS51352">
    <property type="entry name" value="THIOREDOXIN_2"/>
    <property type="match status" value="1"/>
</dbReference>
<evidence type="ECO:0000259" key="2">
    <source>
        <dbReference type="PROSITE" id="PS51352"/>
    </source>
</evidence>